<dbReference type="EC" id="2.3.1.16" evidence="7"/>
<dbReference type="NCBIfam" id="TIGR01930">
    <property type="entry name" value="AcCoA-C-Actrans"/>
    <property type="match status" value="1"/>
</dbReference>
<dbReference type="GO" id="GO:0003988">
    <property type="term" value="F:acetyl-CoA C-acyltransferase activity"/>
    <property type="evidence" value="ECO:0007669"/>
    <property type="project" value="UniProtKB-EC"/>
</dbReference>
<dbReference type="InterPro" id="IPR050521">
    <property type="entry name" value="3-ketoacyl-CoA_Thiolase"/>
</dbReference>
<dbReference type="PROSITE" id="PS00099">
    <property type="entry name" value="THIOLASE_3"/>
    <property type="match status" value="1"/>
</dbReference>
<dbReference type="InterPro" id="IPR020613">
    <property type="entry name" value="Thiolase_CS"/>
</dbReference>
<dbReference type="InterPro" id="IPR020616">
    <property type="entry name" value="Thiolase_N"/>
</dbReference>
<evidence type="ECO:0000259" key="5">
    <source>
        <dbReference type="Pfam" id="PF00108"/>
    </source>
</evidence>
<keyword evidence="2 4" id="KW-0808">Transferase</keyword>
<dbReference type="InterPro" id="IPR002155">
    <property type="entry name" value="Thiolase"/>
</dbReference>
<dbReference type="CDD" id="cd00751">
    <property type="entry name" value="thiolase"/>
    <property type="match status" value="1"/>
</dbReference>
<dbReference type="PANTHER" id="PTHR42689:SF1">
    <property type="entry name" value="ACETYL-COA ACYLTRANSFERASE FADA2 (3-KETOACYL-COA THIOLASE) (BETA-KETOTHIOLASE)-RELATED"/>
    <property type="match status" value="1"/>
</dbReference>
<dbReference type="PIRSF" id="PIRSF000429">
    <property type="entry name" value="Ac-CoA_Ac_transf"/>
    <property type="match status" value="1"/>
</dbReference>
<dbReference type="PROSITE" id="PS00098">
    <property type="entry name" value="THIOLASE_1"/>
    <property type="match status" value="1"/>
</dbReference>
<dbReference type="PROSITE" id="PS00737">
    <property type="entry name" value="THIOLASE_2"/>
    <property type="match status" value="1"/>
</dbReference>
<accession>A0ABW6QNM0</accession>
<evidence type="ECO:0000256" key="3">
    <source>
        <dbReference type="ARBA" id="ARBA00023315"/>
    </source>
</evidence>
<feature type="domain" description="Thiolase C-terminal" evidence="6">
    <location>
        <begin position="290"/>
        <end position="429"/>
    </location>
</feature>
<dbReference type="RefSeq" id="WP_387715254.1">
    <property type="nucleotide sequence ID" value="NZ_JBIAPI010000001.1"/>
</dbReference>
<dbReference type="InterPro" id="IPR016039">
    <property type="entry name" value="Thiolase-like"/>
</dbReference>
<keyword evidence="3 4" id="KW-0012">Acyltransferase</keyword>
<dbReference type="InterPro" id="IPR020615">
    <property type="entry name" value="Thiolase_acyl_enz_int_AS"/>
</dbReference>
<dbReference type="PANTHER" id="PTHR42689">
    <property type="entry name" value="ACETYL-COA ACYLTRANSFERASE FADA2 (3-KETOACYL-COA THIOLASE) (BETA-KETOTHIOLASE)-RELATED"/>
    <property type="match status" value="1"/>
</dbReference>
<name>A0ABW6QNM0_9NOCA</name>
<dbReference type="Pfam" id="PF00108">
    <property type="entry name" value="Thiolase_N"/>
    <property type="match status" value="1"/>
</dbReference>
<gene>
    <name evidence="7" type="ORF">ACFYV7_08495</name>
</gene>
<comment type="similarity">
    <text evidence="1 4">Belongs to the thiolase-like superfamily. Thiolase family.</text>
</comment>
<dbReference type="InterPro" id="IPR020610">
    <property type="entry name" value="Thiolase_AS"/>
</dbReference>
<dbReference type="Gene3D" id="3.40.47.10">
    <property type="match status" value="1"/>
</dbReference>
<protein>
    <submittedName>
        <fullName evidence="7">Acetyl-CoA C-acyltransferase</fullName>
        <ecNumber evidence="7">2.3.1.16</ecNumber>
    </submittedName>
</protein>
<reference evidence="7 8" key="1">
    <citation type="submission" date="2024-10" db="EMBL/GenBank/DDBJ databases">
        <title>The Natural Products Discovery Center: Release of the First 8490 Sequenced Strains for Exploring Actinobacteria Biosynthetic Diversity.</title>
        <authorList>
            <person name="Kalkreuter E."/>
            <person name="Kautsar S.A."/>
            <person name="Yang D."/>
            <person name="Bader C.D."/>
            <person name="Teijaro C.N."/>
            <person name="Fluegel L."/>
            <person name="Davis C.M."/>
            <person name="Simpson J.R."/>
            <person name="Lauterbach L."/>
            <person name="Steele A.D."/>
            <person name="Gui C."/>
            <person name="Meng S."/>
            <person name="Li G."/>
            <person name="Viehrig K."/>
            <person name="Ye F."/>
            <person name="Su P."/>
            <person name="Kiefer A.F."/>
            <person name="Nichols A."/>
            <person name="Cepeda A.J."/>
            <person name="Yan W."/>
            <person name="Fan B."/>
            <person name="Jiang Y."/>
            <person name="Adhikari A."/>
            <person name="Zheng C.-J."/>
            <person name="Schuster L."/>
            <person name="Cowan T.M."/>
            <person name="Smanski M.J."/>
            <person name="Chevrette M.G."/>
            <person name="De Carvalho L.P.S."/>
            <person name="Shen B."/>
        </authorList>
    </citation>
    <scope>NUCLEOTIDE SEQUENCE [LARGE SCALE GENOMIC DNA]</scope>
    <source>
        <strain evidence="7 8">NPDC003040</strain>
    </source>
</reference>
<evidence type="ECO:0000256" key="4">
    <source>
        <dbReference type="RuleBase" id="RU003557"/>
    </source>
</evidence>
<dbReference type="InterPro" id="IPR020617">
    <property type="entry name" value="Thiolase_C"/>
</dbReference>
<feature type="domain" description="Thiolase N-terminal" evidence="5">
    <location>
        <begin position="10"/>
        <end position="282"/>
    </location>
</feature>
<keyword evidence="8" id="KW-1185">Reference proteome</keyword>
<organism evidence="7 8">
    <name type="scientific">Nocardia suismassiliense</name>
    <dbReference type="NCBI Taxonomy" id="2077092"/>
    <lineage>
        <taxon>Bacteria</taxon>
        <taxon>Bacillati</taxon>
        <taxon>Actinomycetota</taxon>
        <taxon>Actinomycetes</taxon>
        <taxon>Mycobacteriales</taxon>
        <taxon>Nocardiaceae</taxon>
        <taxon>Nocardia</taxon>
    </lineage>
</organism>
<evidence type="ECO:0000313" key="8">
    <source>
        <dbReference type="Proteomes" id="UP001601948"/>
    </source>
</evidence>
<dbReference type="SUPFAM" id="SSF53901">
    <property type="entry name" value="Thiolase-like"/>
    <property type="match status" value="2"/>
</dbReference>
<evidence type="ECO:0000313" key="7">
    <source>
        <dbReference type="EMBL" id="MFF3222824.1"/>
    </source>
</evidence>
<dbReference type="EMBL" id="JBIAPI010000001">
    <property type="protein sequence ID" value="MFF3222824.1"/>
    <property type="molecule type" value="Genomic_DNA"/>
</dbReference>
<proteinExistence type="inferred from homology"/>
<evidence type="ECO:0000256" key="1">
    <source>
        <dbReference type="ARBA" id="ARBA00010982"/>
    </source>
</evidence>
<evidence type="ECO:0000259" key="6">
    <source>
        <dbReference type="Pfam" id="PF02803"/>
    </source>
</evidence>
<dbReference type="Proteomes" id="UP001601948">
    <property type="component" value="Unassembled WGS sequence"/>
</dbReference>
<sequence length="430" mass="44889">MATKAARRAVIVSGARTPFVRAFTGYTRMDSIALADAAVRGLLERTGLPGAQVQAIVWGGVILPSAAPNIAREIALDLQLDPGCEGYTVTRACASGLQAVTSAAAAIERGEYDIMIAGGSDSTSNAEVKLPQKVVHAAAPLALGKPKPKDYLSAVAQLAPFTDLLPSRPKIAERTTGEVMGESAEKMARIHGVSRADQDEFAARSHHRAAAAIDSGRFDDEVLRVRTPEGIEIARDGLVRGDTSIEKLSKLKPVFAENGTVTAGNASPLTDGASAVLLMSEEKALELGYRPLAAFRSWSYVSVDPTDQVLIGPAISMPRALDKAGMSLGDIDFVDIHEAFAAQTLSVLAALNSDEWAKTRLDRDTAVGEIDIDTLNVHGGSVSLGHPFGATGARMVTTMANELARTGKNAALLGICAAGGIGASAVLERV</sequence>
<dbReference type="Pfam" id="PF02803">
    <property type="entry name" value="Thiolase_C"/>
    <property type="match status" value="1"/>
</dbReference>
<evidence type="ECO:0000256" key="2">
    <source>
        <dbReference type="ARBA" id="ARBA00022679"/>
    </source>
</evidence>
<comment type="caution">
    <text evidence="7">The sequence shown here is derived from an EMBL/GenBank/DDBJ whole genome shotgun (WGS) entry which is preliminary data.</text>
</comment>